<dbReference type="Pfam" id="PF00577">
    <property type="entry name" value="Usher"/>
    <property type="match status" value="1"/>
</dbReference>
<keyword evidence="5 10" id="KW-1029">Fimbrium biogenesis</keyword>
<sequence length="841" mass="92339">MRQFNHSEKCLKPEYILVAVVTLFSLSVSETMADDYFSPDSIEIRGNVSRDIDLSQFSHTGGQAPGIYRVAIYLNGTYVTEREVTFSRQAGKLAPELTPEDLLLWGVAHNATAEFMQADVHQKITDPGLLLPESHFAFDFPQSRLNISVPQQYVLRNPQGYIPEQEWDDGVNMAFLNYSYSGATTRRDGAAGVDNSAYLNLRSGVNLGAWRLRHYGAYTHSDEGNQWDNINTYLQRDVKSLKSQFVVGEGQTQSEIFDSFAFRGAQLYSDDNMLPESLRGFAPIVRGIAHSNAQVTIRQNGSTIWQSYVPPGPFAISDLYPTSSSGELEIVILESDGTQRRSVQPFSAVPVMQREGRFKYSVAAGNYRSSDTTGREPTFFQGTGIYGLPWTATVYGGSIISDRYFAAAVGLGKSLGDIGSVSLDGTFSRTQFADENDTGGAFRFQYSKDIATSGTTFTVLGYRYSTSGYHDFSEANGDGYSNWSTGHQDKEERRAYEAWRGKYTKRSRTQANINQSLGDYGSLYLSVYEQQYWGGDRDRNVNAGFNTSHNDINYSLSYGYAQTSHFSSSDQTVSLSVQIPLSRFLPGSWLSASATSNKRGDTTLMTGLSGTALADNNLSWSVMQGYNSQNANTTGSAAADYKSRTGEYQAGYNYSRQNQQFTYGAQGGVVLHPYGLTLTQPLGETMALVKAQDAAEVKVLNNSGLYTNRHGYAVVPYVTPYHRTHLTLDTTDLGQNVDLLGDTRTIVPTNGALALADFPTASGQKVMFTLQGANVPFGATASVQNDNRTTEGIVDDQKRVWLTGVPDKGSLQVRWQGGRCTAPYQITASSSSVLNVTAACH</sequence>
<comment type="similarity">
    <text evidence="2 10">Belongs to the fimbrial export usher family.</text>
</comment>
<evidence type="ECO:0000256" key="5">
    <source>
        <dbReference type="ARBA" id="ARBA00022558"/>
    </source>
</evidence>
<keyword evidence="3 10" id="KW-0813">Transport</keyword>
<dbReference type="PANTHER" id="PTHR30451:SF21">
    <property type="entry name" value="FIMBRIAL USHER DOMAIN-CONTAINING PROTEIN YDET-RELATED"/>
    <property type="match status" value="1"/>
</dbReference>
<dbReference type="InterPro" id="IPR025885">
    <property type="entry name" value="PapC_N"/>
</dbReference>
<dbReference type="Pfam" id="PF13954">
    <property type="entry name" value="PapC_N"/>
    <property type="match status" value="1"/>
</dbReference>
<dbReference type="InterPro" id="IPR043142">
    <property type="entry name" value="PapC-like_C_sf"/>
</dbReference>
<evidence type="ECO:0000313" key="13">
    <source>
        <dbReference type="EMBL" id="MDZ7468080.1"/>
    </source>
</evidence>
<keyword evidence="14" id="KW-1185">Reference proteome</keyword>
<comment type="caution">
    <text evidence="13">The sequence shown here is derived from an EMBL/GenBank/DDBJ whole genome shotgun (WGS) entry which is preliminary data.</text>
</comment>
<evidence type="ECO:0000256" key="7">
    <source>
        <dbReference type="ARBA" id="ARBA00022729"/>
    </source>
</evidence>
<keyword evidence="4" id="KW-1134">Transmembrane beta strand</keyword>
<keyword evidence="6 10" id="KW-0812">Transmembrane</keyword>
<dbReference type="InterPro" id="IPR025949">
    <property type="entry name" value="PapC-like_C"/>
</dbReference>
<feature type="domain" description="PapC-like C-terminal" evidence="11">
    <location>
        <begin position="771"/>
        <end position="827"/>
    </location>
</feature>
<protein>
    <submittedName>
        <fullName evidence="13">Fimbria/pilus outer membrane usher protein</fullName>
    </submittedName>
</protein>
<dbReference type="RefSeq" id="WP_032688000.1">
    <property type="nucleotide sequence ID" value="NZ_CABDVS010000002.1"/>
</dbReference>
<name>A0ABU5M7X7_RAOPL</name>
<reference evidence="13 14" key="1">
    <citation type="submission" date="2023-12" db="EMBL/GenBank/DDBJ databases">
        <title>N/s.</title>
        <authorList>
            <person name="Dale J."/>
        </authorList>
    </citation>
    <scope>NUCLEOTIDE SEQUENCE [LARGE SCALE GENOMIC DNA]</scope>
    <source>
        <strain evidence="13 14">2023EL-01226</strain>
    </source>
</reference>
<evidence type="ECO:0000256" key="10">
    <source>
        <dbReference type="RuleBase" id="RU003884"/>
    </source>
</evidence>
<evidence type="ECO:0000313" key="14">
    <source>
        <dbReference type="Proteomes" id="UP001293169"/>
    </source>
</evidence>
<keyword evidence="7" id="KW-0732">Signal</keyword>
<dbReference type="InterPro" id="IPR042186">
    <property type="entry name" value="FimD_plug_dom"/>
</dbReference>
<dbReference type="PANTHER" id="PTHR30451">
    <property type="entry name" value="OUTER MEMBRANE USHER PROTEIN"/>
    <property type="match status" value="1"/>
</dbReference>
<evidence type="ECO:0000256" key="2">
    <source>
        <dbReference type="ARBA" id="ARBA00008064"/>
    </source>
</evidence>
<dbReference type="PROSITE" id="PS01151">
    <property type="entry name" value="FIMBRIAL_USHER"/>
    <property type="match status" value="1"/>
</dbReference>
<dbReference type="Gene3D" id="2.60.40.3110">
    <property type="match status" value="1"/>
</dbReference>
<accession>A0ABU5M7X7</accession>
<proteinExistence type="inferred from homology"/>
<dbReference type="EMBL" id="JAXUDK010000015">
    <property type="protein sequence ID" value="MDZ7468080.1"/>
    <property type="molecule type" value="Genomic_DNA"/>
</dbReference>
<dbReference type="InterPro" id="IPR037224">
    <property type="entry name" value="PapC_N_sf"/>
</dbReference>
<gene>
    <name evidence="13" type="ORF">U5E74_20870</name>
</gene>
<dbReference type="InterPro" id="IPR018030">
    <property type="entry name" value="Fimbrial_membr_usher_CS"/>
</dbReference>
<evidence type="ECO:0000256" key="6">
    <source>
        <dbReference type="ARBA" id="ARBA00022692"/>
    </source>
</evidence>
<evidence type="ECO:0000256" key="1">
    <source>
        <dbReference type="ARBA" id="ARBA00004571"/>
    </source>
</evidence>
<evidence type="ECO:0000259" key="11">
    <source>
        <dbReference type="Pfam" id="PF13953"/>
    </source>
</evidence>
<dbReference type="Gene3D" id="2.60.40.2070">
    <property type="match status" value="1"/>
</dbReference>
<comment type="subcellular location">
    <subcellularLocation>
        <location evidence="1 10">Cell outer membrane</location>
        <topology evidence="1 10">Multi-pass membrane protein</topology>
    </subcellularLocation>
</comment>
<keyword evidence="8 10" id="KW-0472">Membrane</keyword>
<keyword evidence="9 10" id="KW-0998">Cell outer membrane</keyword>
<feature type="domain" description="PapC N-terminal" evidence="12">
    <location>
        <begin position="40"/>
        <end position="181"/>
    </location>
</feature>
<dbReference type="InterPro" id="IPR000015">
    <property type="entry name" value="Fimb_usher"/>
</dbReference>
<dbReference type="Gene3D" id="2.60.40.2610">
    <property type="entry name" value="Outer membrane usher protein FimD, plug domain"/>
    <property type="match status" value="1"/>
</dbReference>
<dbReference type="Gene3D" id="3.10.20.410">
    <property type="match status" value="1"/>
</dbReference>
<evidence type="ECO:0000256" key="4">
    <source>
        <dbReference type="ARBA" id="ARBA00022452"/>
    </source>
</evidence>
<evidence type="ECO:0000259" key="12">
    <source>
        <dbReference type="Pfam" id="PF13954"/>
    </source>
</evidence>
<dbReference type="Proteomes" id="UP001293169">
    <property type="component" value="Unassembled WGS sequence"/>
</dbReference>
<evidence type="ECO:0000256" key="3">
    <source>
        <dbReference type="ARBA" id="ARBA00022448"/>
    </source>
</evidence>
<organism evidence="13 14">
    <name type="scientific">Raoultella planticola</name>
    <name type="common">Klebsiella planticola</name>
    <dbReference type="NCBI Taxonomy" id="575"/>
    <lineage>
        <taxon>Bacteria</taxon>
        <taxon>Pseudomonadati</taxon>
        <taxon>Pseudomonadota</taxon>
        <taxon>Gammaproteobacteria</taxon>
        <taxon>Enterobacterales</taxon>
        <taxon>Enterobacteriaceae</taxon>
        <taxon>Klebsiella/Raoultella group</taxon>
        <taxon>Raoultella</taxon>
    </lineage>
</organism>
<evidence type="ECO:0000256" key="8">
    <source>
        <dbReference type="ARBA" id="ARBA00023136"/>
    </source>
</evidence>
<dbReference type="SUPFAM" id="SSF141729">
    <property type="entry name" value="FimD N-terminal domain-like"/>
    <property type="match status" value="1"/>
</dbReference>
<evidence type="ECO:0000256" key="9">
    <source>
        <dbReference type="ARBA" id="ARBA00023237"/>
    </source>
</evidence>
<dbReference type="Pfam" id="PF13953">
    <property type="entry name" value="PapC_C"/>
    <property type="match status" value="1"/>
</dbReference>